<accession>A0ABU9XWQ5</accession>
<organism evidence="2 3">
    <name type="scientific">Sphingomonas qilianensis</name>
    <dbReference type="NCBI Taxonomy" id="1736690"/>
    <lineage>
        <taxon>Bacteria</taxon>
        <taxon>Pseudomonadati</taxon>
        <taxon>Pseudomonadota</taxon>
        <taxon>Alphaproteobacteria</taxon>
        <taxon>Sphingomonadales</taxon>
        <taxon>Sphingomonadaceae</taxon>
        <taxon>Sphingomonas</taxon>
    </lineage>
</organism>
<reference evidence="2 3" key="1">
    <citation type="submission" date="2024-05" db="EMBL/GenBank/DDBJ databases">
        <authorList>
            <person name="Liu Q."/>
            <person name="Xin Y.-H."/>
        </authorList>
    </citation>
    <scope>NUCLEOTIDE SEQUENCE [LARGE SCALE GENOMIC DNA]</scope>
    <source>
        <strain evidence="2 3">CGMCC 1.15349</strain>
    </source>
</reference>
<dbReference type="InterPro" id="IPR036388">
    <property type="entry name" value="WH-like_DNA-bd_sf"/>
</dbReference>
<dbReference type="Proteomes" id="UP001404104">
    <property type="component" value="Unassembled WGS sequence"/>
</dbReference>
<evidence type="ECO:0000256" key="1">
    <source>
        <dbReference type="SAM" id="MobiDB-lite"/>
    </source>
</evidence>
<evidence type="ECO:0000313" key="3">
    <source>
        <dbReference type="Proteomes" id="UP001404104"/>
    </source>
</evidence>
<sequence>MSLQLMRAAWSSGLPPIDRLVLVALADWANERGSCWPSMPTIANKTGVDVRTARRVMKRLEEGGHITTNRRTGKVILYTIHPGHSDPGHTVPGQRDPGQPAPRTENALTPDTVSPNTSRTTIKRKKTSSSPSGESSVYPMPEGVDRQAWTDFLANRKRKRLSNTVSAHKTLMDDLARHASAAWPVARLIAHAAGKGWASVRNPDGDNRDSFMERTGPSGTGLRGARPDPALDLYLAGEAELAAERACLDQEADRRAWPALSALGGS</sequence>
<feature type="region of interest" description="Disordered" evidence="1">
    <location>
        <begin position="81"/>
        <end position="141"/>
    </location>
</feature>
<gene>
    <name evidence="2" type="ORF">ABC969_16295</name>
</gene>
<dbReference type="RefSeq" id="WP_345866220.1">
    <property type="nucleotide sequence ID" value="NZ_JBDIMF010000008.1"/>
</dbReference>
<dbReference type="Gene3D" id="1.10.10.10">
    <property type="entry name" value="Winged helix-like DNA-binding domain superfamily/Winged helix DNA-binding domain"/>
    <property type="match status" value="1"/>
</dbReference>
<comment type="caution">
    <text evidence="2">The sequence shown here is derived from an EMBL/GenBank/DDBJ whole genome shotgun (WGS) entry which is preliminary data.</text>
</comment>
<dbReference type="InterPro" id="IPR036390">
    <property type="entry name" value="WH_DNA-bd_sf"/>
</dbReference>
<protein>
    <submittedName>
        <fullName evidence="2">Helix-turn-helix domain-containing protein</fullName>
    </submittedName>
</protein>
<feature type="compositionally biased region" description="Basic and acidic residues" evidence="1">
    <location>
        <begin position="203"/>
        <end position="212"/>
    </location>
</feature>
<evidence type="ECO:0000313" key="2">
    <source>
        <dbReference type="EMBL" id="MEN2787975.1"/>
    </source>
</evidence>
<proteinExistence type="predicted"/>
<feature type="compositionally biased region" description="Polar residues" evidence="1">
    <location>
        <begin position="106"/>
        <end position="116"/>
    </location>
</feature>
<dbReference type="Pfam" id="PF13730">
    <property type="entry name" value="HTH_36"/>
    <property type="match status" value="1"/>
</dbReference>
<dbReference type="EMBL" id="JBDIMF010000008">
    <property type="protein sequence ID" value="MEN2787975.1"/>
    <property type="molecule type" value="Genomic_DNA"/>
</dbReference>
<feature type="region of interest" description="Disordered" evidence="1">
    <location>
        <begin position="197"/>
        <end position="227"/>
    </location>
</feature>
<name>A0ABU9XWQ5_9SPHN</name>
<dbReference type="SUPFAM" id="SSF46785">
    <property type="entry name" value="Winged helix' DNA-binding domain"/>
    <property type="match status" value="1"/>
</dbReference>
<keyword evidence="3" id="KW-1185">Reference proteome</keyword>